<keyword evidence="3" id="KW-1185">Reference proteome</keyword>
<dbReference type="AlphaFoldDB" id="A0A518BND8"/>
<protein>
    <submittedName>
        <fullName evidence="2">Uncharacterized protein</fullName>
    </submittedName>
</protein>
<dbReference type="KEGG" id="pbap:Pla133_36000"/>
<organism evidence="2 3">
    <name type="scientific">Engelhardtia mirabilis</name>
    <dbReference type="NCBI Taxonomy" id="2528011"/>
    <lineage>
        <taxon>Bacteria</taxon>
        <taxon>Pseudomonadati</taxon>
        <taxon>Planctomycetota</taxon>
        <taxon>Planctomycetia</taxon>
        <taxon>Planctomycetia incertae sedis</taxon>
        <taxon>Engelhardtia</taxon>
    </lineage>
</organism>
<accession>A0A518BND8</accession>
<evidence type="ECO:0000256" key="1">
    <source>
        <dbReference type="SAM" id="MobiDB-lite"/>
    </source>
</evidence>
<evidence type="ECO:0000313" key="3">
    <source>
        <dbReference type="Proteomes" id="UP000316921"/>
    </source>
</evidence>
<evidence type="ECO:0000313" key="2">
    <source>
        <dbReference type="EMBL" id="QDU68502.1"/>
    </source>
</evidence>
<gene>
    <name evidence="2" type="ORF">Pla133_36000</name>
</gene>
<reference evidence="2 3" key="1">
    <citation type="submission" date="2019-02" db="EMBL/GenBank/DDBJ databases">
        <title>Deep-cultivation of Planctomycetes and their phenomic and genomic characterization uncovers novel biology.</title>
        <authorList>
            <person name="Wiegand S."/>
            <person name="Jogler M."/>
            <person name="Boedeker C."/>
            <person name="Pinto D."/>
            <person name="Vollmers J."/>
            <person name="Rivas-Marin E."/>
            <person name="Kohn T."/>
            <person name="Peeters S.H."/>
            <person name="Heuer A."/>
            <person name="Rast P."/>
            <person name="Oberbeckmann S."/>
            <person name="Bunk B."/>
            <person name="Jeske O."/>
            <person name="Meyerdierks A."/>
            <person name="Storesund J.E."/>
            <person name="Kallscheuer N."/>
            <person name="Luecker S."/>
            <person name="Lage O.M."/>
            <person name="Pohl T."/>
            <person name="Merkel B.J."/>
            <person name="Hornburger P."/>
            <person name="Mueller R.-W."/>
            <person name="Bruemmer F."/>
            <person name="Labrenz M."/>
            <person name="Spormann A.M."/>
            <person name="Op den Camp H."/>
            <person name="Overmann J."/>
            <person name="Amann R."/>
            <person name="Jetten M.S.M."/>
            <person name="Mascher T."/>
            <person name="Medema M.H."/>
            <person name="Devos D.P."/>
            <person name="Kaster A.-K."/>
            <person name="Ovreas L."/>
            <person name="Rohde M."/>
            <person name="Galperin M.Y."/>
            <person name="Jogler C."/>
        </authorList>
    </citation>
    <scope>NUCLEOTIDE SEQUENCE [LARGE SCALE GENOMIC DNA]</scope>
    <source>
        <strain evidence="2 3">Pla133</strain>
    </source>
</reference>
<dbReference type="Proteomes" id="UP000316921">
    <property type="component" value="Chromosome"/>
</dbReference>
<feature type="compositionally biased region" description="Polar residues" evidence="1">
    <location>
        <begin position="298"/>
        <end position="307"/>
    </location>
</feature>
<dbReference type="EMBL" id="CP036287">
    <property type="protein sequence ID" value="QDU68502.1"/>
    <property type="molecule type" value="Genomic_DNA"/>
</dbReference>
<proteinExistence type="predicted"/>
<sequence>MTRAIDVDWLGTYLLAAPARSSAGLTISCGGSGDAHCTVLHCAGSQGGGGSAMERGDGEFVVDLVRGEYSVILPREGAGAERIWVTSWGVFADAESKSLLVAFAGWFDVVAGIPYWRSISVCANVEKCGSCRRRADAGASPLIPAETRLTRSSAVSDAGGLSYTGIDGFGRLFGDVRVDLAPGRSLICPMQEGVPHGQVRYRDSTRGLVASSLMLWGESAARVNFGESRSFFGGRGSVASPGRVLRFDGSGFLRYFQSSSWEYVSLVVVSVDDEQSARVEYRHDPDSAVGGAQLEPDSISTGSVAGW</sequence>
<name>A0A518BND8_9BACT</name>
<feature type="region of interest" description="Disordered" evidence="1">
    <location>
        <begin position="284"/>
        <end position="307"/>
    </location>
</feature>